<dbReference type="Gene3D" id="3.20.20.80">
    <property type="entry name" value="Glycosidases"/>
    <property type="match status" value="1"/>
</dbReference>
<dbReference type="PANTHER" id="PTHR12631:SF10">
    <property type="entry name" value="BETA-XYLOSIDASE-LIKE PROTEIN-RELATED"/>
    <property type="match status" value="1"/>
</dbReference>
<comment type="similarity">
    <text evidence="1">Belongs to the glycosyl hydrolase 39 family.</text>
</comment>
<dbReference type="GO" id="GO:0004553">
    <property type="term" value="F:hydrolase activity, hydrolyzing O-glycosyl compounds"/>
    <property type="evidence" value="ECO:0007669"/>
    <property type="project" value="TreeGrafter"/>
</dbReference>
<comment type="caution">
    <text evidence="5">The sequence shown here is derived from an EMBL/GenBank/DDBJ whole genome shotgun (WGS) entry which is preliminary data.</text>
</comment>
<proteinExistence type="inferred from homology"/>
<keyword evidence="3" id="KW-0326">Glycosidase</keyword>
<dbReference type="Proteomes" id="UP000177354">
    <property type="component" value="Unassembled WGS sequence"/>
</dbReference>
<dbReference type="InterPro" id="IPR017853">
    <property type="entry name" value="GH"/>
</dbReference>
<evidence type="ECO:0000259" key="4">
    <source>
        <dbReference type="Pfam" id="PF01229"/>
    </source>
</evidence>
<feature type="domain" description="Glycosyl hydrolases family 39 N-terminal catalytic" evidence="4">
    <location>
        <begin position="102"/>
        <end position="258"/>
    </location>
</feature>
<evidence type="ECO:0000256" key="1">
    <source>
        <dbReference type="ARBA" id="ARBA00008875"/>
    </source>
</evidence>
<dbReference type="SUPFAM" id="SSF51445">
    <property type="entry name" value="(Trans)glycosidases"/>
    <property type="match status" value="1"/>
</dbReference>
<dbReference type="Pfam" id="PF01229">
    <property type="entry name" value="Glyco_hydro_39"/>
    <property type="match status" value="1"/>
</dbReference>
<organism evidence="5 6">
    <name type="scientific">Candidatus Gottesmanbacteria bacterium RIFCSPHIGHO2_01_FULL_40_15</name>
    <dbReference type="NCBI Taxonomy" id="1798376"/>
    <lineage>
        <taxon>Bacteria</taxon>
        <taxon>Candidatus Gottesmaniibacteriota</taxon>
    </lineage>
</organism>
<gene>
    <name evidence="5" type="ORF">A2777_01825</name>
</gene>
<name>A0A1F5Z723_9BACT</name>
<dbReference type="AlphaFoldDB" id="A0A1F5Z723"/>
<dbReference type="EMBL" id="MFJF01000005">
    <property type="protein sequence ID" value="OGG08104.1"/>
    <property type="molecule type" value="Genomic_DNA"/>
</dbReference>
<dbReference type="InterPro" id="IPR013320">
    <property type="entry name" value="ConA-like_dom_sf"/>
</dbReference>
<dbReference type="InterPro" id="IPR051923">
    <property type="entry name" value="Glycosyl_Hydrolase_39"/>
</dbReference>
<accession>A0A1F5Z723</accession>
<evidence type="ECO:0000313" key="6">
    <source>
        <dbReference type="Proteomes" id="UP000177354"/>
    </source>
</evidence>
<protein>
    <recommendedName>
        <fullName evidence="4">Glycosyl hydrolases family 39 N-terminal catalytic domain-containing protein</fullName>
    </recommendedName>
</protein>
<dbReference type="SUPFAM" id="SSF49899">
    <property type="entry name" value="Concanavalin A-like lectins/glucanases"/>
    <property type="match status" value="1"/>
</dbReference>
<evidence type="ECO:0000313" key="5">
    <source>
        <dbReference type="EMBL" id="OGG08104.1"/>
    </source>
</evidence>
<sequence>MNRLRNKLIILTFVLLTLPFFIYSQQFIVTILSRAIEKKANIAVDVNSYTGEIKNGWLNFAQGGEEPPPMLHNSVTRMKLISPYLIRLDHIFDYYGVLSDDGSYNFQNLDETVEDIINMGAIPFFSLSYMPKSISSDGTVTGKPRNWQLWQELIKKTIEHYSGKNNKNLTGVYYEVWNEPELVQFGSYKLNGNKNYNELYYFAAKGAQEAVNVNKFYIGGPAVGSYYPLWVDGFLTYINENKLRLDFYSWHRYHTDPRKFAEDAQNIRNKLAKYNGFSQLPLILSEWGIDSGNNGNNNTAKAAAFSMATVFKTYGLIDQLFAFEVKDGPPPGGGKWGLMTHEKDQKPLFLKPRFKAFSASTKLTGTGLKLAGEGTYISGMAVKAADNTINLLLTNYDKNERNWENVPVTFTGIKTGSYQLTARNITVNSSQVSEVISINGEIKKEILMLPNSVIYLELKEKGKLSEFIKGAGGTFDDRALVLAGTGDLLISRPESDFSQSLQLSFNILPFWEKDEKTDISIVMAQYQNTDGGTTSLSLKKTASKGIDFLLLTLNETPAELRLSYPIENWSNDAWHDINLNLTENRISLSVDGNEFSKEILFKKDLKKLESVYFFPFNGALDNVKISADDKLMEFRNFD</sequence>
<keyword evidence="2" id="KW-0378">Hydrolase</keyword>
<dbReference type="PANTHER" id="PTHR12631">
    <property type="entry name" value="ALPHA-L-IDURONIDASE"/>
    <property type="match status" value="1"/>
</dbReference>
<evidence type="ECO:0000256" key="3">
    <source>
        <dbReference type="ARBA" id="ARBA00023295"/>
    </source>
</evidence>
<evidence type="ECO:0000256" key="2">
    <source>
        <dbReference type="ARBA" id="ARBA00022801"/>
    </source>
</evidence>
<dbReference type="Gene3D" id="2.60.120.200">
    <property type="match status" value="1"/>
</dbReference>
<reference evidence="5 6" key="1">
    <citation type="journal article" date="2016" name="Nat. Commun.">
        <title>Thousands of microbial genomes shed light on interconnected biogeochemical processes in an aquifer system.</title>
        <authorList>
            <person name="Anantharaman K."/>
            <person name="Brown C.T."/>
            <person name="Hug L.A."/>
            <person name="Sharon I."/>
            <person name="Castelle C.J."/>
            <person name="Probst A.J."/>
            <person name="Thomas B.C."/>
            <person name="Singh A."/>
            <person name="Wilkins M.J."/>
            <person name="Karaoz U."/>
            <person name="Brodie E.L."/>
            <person name="Williams K.H."/>
            <person name="Hubbard S.S."/>
            <person name="Banfield J.F."/>
        </authorList>
    </citation>
    <scope>NUCLEOTIDE SEQUENCE [LARGE SCALE GENOMIC DNA]</scope>
</reference>
<dbReference type="InterPro" id="IPR049166">
    <property type="entry name" value="GH39_cat"/>
</dbReference>